<reference evidence="1 2" key="1">
    <citation type="journal article" date="2022" name="DNA Res.">
        <title>Chromosomal-level genome assembly of the orchid tree Bauhinia variegata (Leguminosae; Cercidoideae) supports the allotetraploid origin hypothesis of Bauhinia.</title>
        <authorList>
            <person name="Zhong Y."/>
            <person name="Chen Y."/>
            <person name="Zheng D."/>
            <person name="Pang J."/>
            <person name="Liu Y."/>
            <person name="Luo S."/>
            <person name="Meng S."/>
            <person name="Qian L."/>
            <person name="Wei D."/>
            <person name="Dai S."/>
            <person name="Zhou R."/>
        </authorList>
    </citation>
    <scope>NUCLEOTIDE SEQUENCE [LARGE SCALE GENOMIC DNA]</scope>
    <source>
        <strain evidence="1">BV-YZ2020</strain>
    </source>
</reference>
<protein>
    <submittedName>
        <fullName evidence="1">Uncharacterized protein</fullName>
    </submittedName>
</protein>
<dbReference type="EMBL" id="CM039429">
    <property type="protein sequence ID" value="KAI4350151.1"/>
    <property type="molecule type" value="Genomic_DNA"/>
</dbReference>
<evidence type="ECO:0000313" key="2">
    <source>
        <dbReference type="Proteomes" id="UP000828941"/>
    </source>
</evidence>
<name>A0ACB9PP01_BAUVA</name>
<sequence length="595" mass="66989">MANLVLLLSRLRRCRQSSTLSVLSVAYASELINPKRLPTSQPRSYLSPPPVDTYRPYLLPRLSTLTFCDAFHSRAYSTSTDDSDIDRIAVNPGSESLDDSELFNERLSRVIDDVTAGITNGEEYIFPVRAVISMLDGYHDLTGLPWWIIIASSTLALRIVLFPMLIFQLHKSNEIGEFVFKLPSPFPPPLSGRSYIDQFLHFRKERKAIGCPSYLWHFSFVALQVPCFLLWMTSIRRMSLDGHPGFDCGGTLWFQNLTEFPHGYSGFIFPFLVAGLHLINVRISFKNSSVEKASGVLALLAYYYKWYLHLLALPIGFIGFCIPQGSLVYWVTNSSLTIFQQLSLKHPAVLEKLGLLVKNSQKAPYEETDAPKTMGSRGLQDNNIPVAASEEMGAPKMFPVDSPEKWFKIPIENLSPNELISLAVPFISSKDKESAMPLLKLALDKDPENLRAMVLMGRVLLLKHLNTEANEYLERAISKLSFAGNPTEVEEVDLLILASQWAGVICERQGKRAESLLHFERIANMAEPDDPSSKAHYFDGLLLFASTLFDGGQRDEAAKYLRLVVAYNPAYRKFLEKCEQDDDIASDLANSRREL</sequence>
<keyword evidence="2" id="KW-1185">Reference proteome</keyword>
<proteinExistence type="predicted"/>
<comment type="caution">
    <text evidence="1">The sequence shown here is derived from an EMBL/GenBank/DDBJ whole genome shotgun (WGS) entry which is preliminary data.</text>
</comment>
<dbReference type="Proteomes" id="UP000828941">
    <property type="component" value="Chromosome 4"/>
</dbReference>
<accession>A0ACB9PP01</accession>
<evidence type="ECO:0000313" key="1">
    <source>
        <dbReference type="EMBL" id="KAI4350151.1"/>
    </source>
</evidence>
<gene>
    <name evidence="1" type="ORF">L6164_010660</name>
</gene>
<organism evidence="1 2">
    <name type="scientific">Bauhinia variegata</name>
    <name type="common">Purple orchid tree</name>
    <name type="synonym">Phanera variegata</name>
    <dbReference type="NCBI Taxonomy" id="167791"/>
    <lineage>
        <taxon>Eukaryota</taxon>
        <taxon>Viridiplantae</taxon>
        <taxon>Streptophyta</taxon>
        <taxon>Embryophyta</taxon>
        <taxon>Tracheophyta</taxon>
        <taxon>Spermatophyta</taxon>
        <taxon>Magnoliopsida</taxon>
        <taxon>eudicotyledons</taxon>
        <taxon>Gunneridae</taxon>
        <taxon>Pentapetalae</taxon>
        <taxon>rosids</taxon>
        <taxon>fabids</taxon>
        <taxon>Fabales</taxon>
        <taxon>Fabaceae</taxon>
        <taxon>Cercidoideae</taxon>
        <taxon>Cercideae</taxon>
        <taxon>Bauhiniinae</taxon>
        <taxon>Bauhinia</taxon>
    </lineage>
</organism>